<sequence>MCSNYATSSRGHHSKMESLSPVIQLVADKNHSRVAAMSEQPALQSNPAFHGRFESTLWRPDVEQYIYTPVFIHILLRLPSCVLNPNTSLISLAQQFDTISASIIIGPVFTGIGAVMHWSCSVPPWPPPGSLHRQYRIRYQVSNATSWGVMGMGYLFSFYVVSDSADVRNLWPLEPISQFLLFLVTFFWAFGIRSTFHRAGERFDEPTMQRFVPYP</sequence>
<feature type="transmembrane region" description="Helical" evidence="1">
    <location>
        <begin position="141"/>
        <end position="161"/>
    </location>
</feature>
<accession>A0A164TZ56</accession>
<keyword evidence="1" id="KW-0812">Transmembrane</keyword>
<organism evidence="2 3">
    <name type="scientific">Sistotremastrum niveocremeum HHB9708</name>
    <dbReference type="NCBI Taxonomy" id="1314777"/>
    <lineage>
        <taxon>Eukaryota</taxon>
        <taxon>Fungi</taxon>
        <taxon>Dikarya</taxon>
        <taxon>Basidiomycota</taxon>
        <taxon>Agaricomycotina</taxon>
        <taxon>Agaricomycetes</taxon>
        <taxon>Sistotremastrales</taxon>
        <taxon>Sistotremastraceae</taxon>
        <taxon>Sertulicium</taxon>
        <taxon>Sertulicium niveocremeum</taxon>
    </lineage>
</organism>
<keyword evidence="1" id="KW-0472">Membrane</keyword>
<keyword evidence="3" id="KW-1185">Reference proteome</keyword>
<gene>
    <name evidence="2" type="ORF">SISNIDRAFT_495946</name>
</gene>
<evidence type="ECO:0000313" key="2">
    <source>
        <dbReference type="EMBL" id="KZS92767.1"/>
    </source>
</evidence>
<protein>
    <submittedName>
        <fullName evidence="2">Uncharacterized protein</fullName>
    </submittedName>
</protein>
<evidence type="ECO:0000313" key="3">
    <source>
        <dbReference type="Proteomes" id="UP000076722"/>
    </source>
</evidence>
<name>A0A164TZ56_9AGAM</name>
<reference evidence="2 3" key="1">
    <citation type="journal article" date="2016" name="Mol. Biol. Evol.">
        <title>Comparative Genomics of Early-Diverging Mushroom-Forming Fungi Provides Insights into the Origins of Lignocellulose Decay Capabilities.</title>
        <authorList>
            <person name="Nagy L.G."/>
            <person name="Riley R."/>
            <person name="Tritt A."/>
            <person name="Adam C."/>
            <person name="Daum C."/>
            <person name="Floudas D."/>
            <person name="Sun H."/>
            <person name="Yadav J.S."/>
            <person name="Pangilinan J."/>
            <person name="Larsson K.H."/>
            <person name="Matsuura K."/>
            <person name="Barry K."/>
            <person name="Labutti K."/>
            <person name="Kuo R."/>
            <person name="Ohm R.A."/>
            <person name="Bhattacharya S.S."/>
            <person name="Shirouzu T."/>
            <person name="Yoshinaga Y."/>
            <person name="Martin F.M."/>
            <person name="Grigoriev I.V."/>
            <person name="Hibbett D.S."/>
        </authorList>
    </citation>
    <scope>NUCLEOTIDE SEQUENCE [LARGE SCALE GENOMIC DNA]</scope>
    <source>
        <strain evidence="2 3">HHB9708</strain>
    </source>
</reference>
<proteinExistence type="predicted"/>
<evidence type="ECO:0000256" key="1">
    <source>
        <dbReference type="SAM" id="Phobius"/>
    </source>
</evidence>
<dbReference type="EMBL" id="KV419409">
    <property type="protein sequence ID" value="KZS92767.1"/>
    <property type="molecule type" value="Genomic_DNA"/>
</dbReference>
<dbReference type="AlphaFoldDB" id="A0A164TZ56"/>
<feature type="transmembrane region" description="Helical" evidence="1">
    <location>
        <begin position="173"/>
        <end position="192"/>
    </location>
</feature>
<dbReference type="Proteomes" id="UP000076722">
    <property type="component" value="Unassembled WGS sequence"/>
</dbReference>
<keyword evidence="1" id="KW-1133">Transmembrane helix</keyword>